<proteinExistence type="inferred from homology"/>
<dbReference type="EMBL" id="BSSV01000006">
    <property type="protein sequence ID" value="GLX86346.1"/>
    <property type="molecule type" value="Genomic_DNA"/>
</dbReference>
<dbReference type="Gene3D" id="1.10.260.40">
    <property type="entry name" value="lambda repressor-like DNA-binding domains"/>
    <property type="match status" value="1"/>
</dbReference>
<reference evidence="7 8" key="1">
    <citation type="submission" date="2023-03" db="EMBL/GenBank/DDBJ databases">
        <title>Thalassotalea loyana LMG 22536T draft genome sequence.</title>
        <authorList>
            <person name="Sawabe T."/>
        </authorList>
    </citation>
    <scope>NUCLEOTIDE SEQUENCE [LARGE SCALE GENOMIC DNA]</scope>
    <source>
        <strain evidence="7 8">LMG 22536</strain>
    </source>
</reference>
<evidence type="ECO:0000256" key="2">
    <source>
        <dbReference type="ARBA" id="ARBA00023015"/>
    </source>
</evidence>
<sequence length="91" mass="10019">MNGTEIKAEIRQKGYTLALIAETLKTNPPAVSGVINRHTTSKRIASAICKILDKPLSEVFPDVPTYVDPANERNKANKEAKRQELETLLAS</sequence>
<name>A0ABQ6HIC0_9GAMM</name>
<evidence type="ECO:0000313" key="7">
    <source>
        <dbReference type="EMBL" id="GLX86346.1"/>
    </source>
</evidence>
<protein>
    <recommendedName>
        <fullName evidence="6">Ner winged helix-turn-helix DNA-binding domain-containing protein</fullName>
    </recommendedName>
</protein>
<evidence type="ECO:0000256" key="5">
    <source>
        <dbReference type="SAM" id="MobiDB-lite"/>
    </source>
</evidence>
<evidence type="ECO:0000259" key="6">
    <source>
        <dbReference type="Pfam" id="PF13693"/>
    </source>
</evidence>
<evidence type="ECO:0000256" key="1">
    <source>
        <dbReference type="ARBA" id="ARBA00006157"/>
    </source>
</evidence>
<feature type="compositionally biased region" description="Basic and acidic residues" evidence="5">
    <location>
        <begin position="70"/>
        <end position="85"/>
    </location>
</feature>
<dbReference type="Pfam" id="PF13693">
    <property type="entry name" value="HTH_35"/>
    <property type="match status" value="1"/>
</dbReference>
<keyword evidence="2" id="KW-0805">Transcription regulation</keyword>
<evidence type="ECO:0000256" key="4">
    <source>
        <dbReference type="ARBA" id="ARBA00023163"/>
    </source>
</evidence>
<keyword evidence="4" id="KW-0804">Transcription</keyword>
<accession>A0ABQ6HIC0</accession>
<keyword evidence="3" id="KW-0238">DNA-binding</keyword>
<dbReference type="InterPro" id="IPR038722">
    <property type="entry name" value="Ner_HTH_dom"/>
</dbReference>
<dbReference type="InterPro" id="IPR010982">
    <property type="entry name" value="Lambda_DNA-bd_dom_sf"/>
</dbReference>
<comment type="similarity">
    <text evidence="1">Belongs to the ner transcriptional regulatory family.</text>
</comment>
<keyword evidence="8" id="KW-1185">Reference proteome</keyword>
<feature type="region of interest" description="Disordered" evidence="5">
    <location>
        <begin position="69"/>
        <end position="91"/>
    </location>
</feature>
<dbReference type="RefSeq" id="WP_284299311.1">
    <property type="nucleotide sequence ID" value="NZ_BSSV01000006.1"/>
</dbReference>
<dbReference type="Proteomes" id="UP001157134">
    <property type="component" value="Unassembled WGS sequence"/>
</dbReference>
<gene>
    <name evidence="7" type="ORF">tloyanaT_25990</name>
</gene>
<evidence type="ECO:0000256" key="3">
    <source>
        <dbReference type="ARBA" id="ARBA00023125"/>
    </source>
</evidence>
<organism evidence="7 8">
    <name type="scientific">Thalassotalea loyana</name>
    <dbReference type="NCBI Taxonomy" id="280483"/>
    <lineage>
        <taxon>Bacteria</taxon>
        <taxon>Pseudomonadati</taxon>
        <taxon>Pseudomonadota</taxon>
        <taxon>Gammaproteobacteria</taxon>
        <taxon>Alteromonadales</taxon>
        <taxon>Colwelliaceae</taxon>
        <taxon>Thalassotalea</taxon>
    </lineage>
</organism>
<feature type="domain" description="Ner winged helix-turn-helix DNA-binding" evidence="6">
    <location>
        <begin position="4"/>
        <end position="62"/>
    </location>
</feature>
<dbReference type="SUPFAM" id="SSF47413">
    <property type="entry name" value="lambda repressor-like DNA-binding domains"/>
    <property type="match status" value="1"/>
</dbReference>
<evidence type="ECO:0000313" key="8">
    <source>
        <dbReference type="Proteomes" id="UP001157134"/>
    </source>
</evidence>
<comment type="caution">
    <text evidence="7">The sequence shown here is derived from an EMBL/GenBank/DDBJ whole genome shotgun (WGS) entry which is preliminary data.</text>
</comment>